<gene>
    <name evidence="1" type="ORF">ALEPTO_LOCUS13662</name>
</gene>
<dbReference type="AlphaFoldDB" id="A0A9N9J1G1"/>
<name>A0A9N9J1G1_9GLOM</name>
<feature type="non-terminal residue" evidence="1">
    <location>
        <position position="1"/>
    </location>
</feature>
<proteinExistence type="predicted"/>
<comment type="caution">
    <text evidence="1">The sequence shown here is derived from an EMBL/GenBank/DDBJ whole genome shotgun (WGS) entry which is preliminary data.</text>
</comment>
<evidence type="ECO:0000313" key="2">
    <source>
        <dbReference type="Proteomes" id="UP000789508"/>
    </source>
</evidence>
<feature type="non-terminal residue" evidence="1">
    <location>
        <position position="49"/>
    </location>
</feature>
<dbReference type="EMBL" id="CAJVPS010046077">
    <property type="protein sequence ID" value="CAG8760559.1"/>
    <property type="molecule type" value="Genomic_DNA"/>
</dbReference>
<sequence>ETNPTDISPIKLTIPNELDKILSHLKNNNVDTTQLSLLITDQRNVSETL</sequence>
<reference evidence="1" key="1">
    <citation type="submission" date="2021-06" db="EMBL/GenBank/DDBJ databases">
        <authorList>
            <person name="Kallberg Y."/>
            <person name="Tangrot J."/>
            <person name="Rosling A."/>
        </authorList>
    </citation>
    <scope>NUCLEOTIDE SEQUENCE</scope>
    <source>
        <strain evidence="1">FL130A</strain>
    </source>
</reference>
<accession>A0A9N9J1G1</accession>
<keyword evidence="2" id="KW-1185">Reference proteome</keyword>
<protein>
    <submittedName>
        <fullName evidence="1">5283_t:CDS:1</fullName>
    </submittedName>
</protein>
<dbReference type="Proteomes" id="UP000789508">
    <property type="component" value="Unassembled WGS sequence"/>
</dbReference>
<evidence type="ECO:0000313" key="1">
    <source>
        <dbReference type="EMBL" id="CAG8760559.1"/>
    </source>
</evidence>
<organism evidence="1 2">
    <name type="scientific">Ambispora leptoticha</name>
    <dbReference type="NCBI Taxonomy" id="144679"/>
    <lineage>
        <taxon>Eukaryota</taxon>
        <taxon>Fungi</taxon>
        <taxon>Fungi incertae sedis</taxon>
        <taxon>Mucoromycota</taxon>
        <taxon>Glomeromycotina</taxon>
        <taxon>Glomeromycetes</taxon>
        <taxon>Archaeosporales</taxon>
        <taxon>Ambisporaceae</taxon>
        <taxon>Ambispora</taxon>
    </lineage>
</organism>